<dbReference type="FunFam" id="3.40.50.1970:FF:000003">
    <property type="entry name" value="Alcohol dehydrogenase, iron-containing"/>
    <property type="match status" value="1"/>
</dbReference>
<accession>C0FVR2</accession>
<gene>
    <name evidence="4" type="ORF">ROSEINA2194_02837</name>
</gene>
<proteinExistence type="predicted"/>
<dbReference type="EMBL" id="ACFY01000107">
    <property type="protein sequence ID" value="EEG93318.1"/>
    <property type="molecule type" value="Genomic_DNA"/>
</dbReference>
<organism evidence="4 5">
    <name type="scientific">Roseburia inulinivorans DSM 16841</name>
    <dbReference type="NCBI Taxonomy" id="622312"/>
    <lineage>
        <taxon>Bacteria</taxon>
        <taxon>Bacillati</taxon>
        <taxon>Bacillota</taxon>
        <taxon>Clostridia</taxon>
        <taxon>Lachnospirales</taxon>
        <taxon>Lachnospiraceae</taxon>
        <taxon>Roseburia</taxon>
    </lineage>
</organism>
<feature type="domain" description="Alcohol dehydrogenase iron-type/glycerol dehydrogenase GldA" evidence="2">
    <location>
        <begin position="37"/>
        <end position="205"/>
    </location>
</feature>
<dbReference type="GO" id="GO:0004022">
    <property type="term" value="F:alcohol dehydrogenase (NAD+) activity"/>
    <property type="evidence" value="ECO:0007669"/>
    <property type="project" value="UniProtKB-EC"/>
</dbReference>
<reference evidence="4 5" key="2">
    <citation type="submission" date="2009-03" db="EMBL/GenBank/DDBJ databases">
        <title>Draft genome sequence of Roseburia inulinivorans (DSM 16841).</title>
        <authorList>
            <person name="Sudarsanam P."/>
            <person name="Ley R."/>
            <person name="Guruge J."/>
            <person name="Turnbaugh P.J."/>
            <person name="Mahowald M."/>
            <person name="Liep D."/>
            <person name="Gordon J."/>
        </authorList>
    </citation>
    <scope>NUCLEOTIDE SEQUENCE [LARGE SCALE GENOMIC DNA]</scope>
    <source>
        <strain evidence="4 5">DSM 16841</strain>
    </source>
</reference>
<dbReference type="InterPro" id="IPR039697">
    <property type="entry name" value="Alcohol_dehydrogenase_Fe"/>
</dbReference>
<dbReference type="InterPro" id="IPR018211">
    <property type="entry name" value="ADH_Fe_CS"/>
</dbReference>
<name>C0FVR2_9FIRM</name>
<dbReference type="AlphaFoldDB" id="C0FVR2"/>
<dbReference type="EC" id="1.1.1.1" evidence="4"/>
<dbReference type="FunFam" id="1.20.1090.10:FF:000001">
    <property type="entry name" value="Aldehyde-alcohol dehydrogenase"/>
    <property type="match status" value="1"/>
</dbReference>
<evidence type="ECO:0000256" key="1">
    <source>
        <dbReference type="ARBA" id="ARBA00023002"/>
    </source>
</evidence>
<dbReference type="PANTHER" id="PTHR11496">
    <property type="entry name" value="ALCOHOL DEHYDROGENASE"/>
    <property type="match status" value="1"/>
</dbReference>
<dbReference type="Gene3D" id="1.20.1090.10">
    <property type="entry name" value="Dehydroquinate synthase-like - alpha domain"/>
    <property type="match status" value="1"/>
</dbReference>
<feature type="domain" description="Fe-containing alcohol dehydrogenase-like C-terminal" evidence="3">
    <location>
        <begin position="217"/>
        <end position="426"/>
    </location>
</feature>
<protein>
    <submittedName>
        <fullName evidence="4">Alcohol dehydrogenase, iron-dependent</fullName>
        <ecNumber evidence="4">1.1.1.1</ecNumber>
    </submittedName>
</protein>
<dbReference type="GO" id="GO:0046872">
    <property type="term" value="F:metal ion binding"/>
    <property type="evidence" value="ECO:0007669"/>
    <property type="project" value="InterPro"/>
</dbReference>
<dbReference type="PROSITE" id="PS00913">
    <property type="entry name" value="ADH_IRON_1"/>
    <property type="match status" value="1"/>
</dbReference>
<dbReference type="SUPFAM" id="SSF56796">
    <property type="entry name" value="Dehydroquinate synthase-like"/>
    <property type="match status" value="1"/>
</dbReference>
<dbReference type="InterPro" id="IPR034802">
    <property type="entry name" value="NADPH_BDH"/>
</dbReference>
<evidence type="ECO:0000259" key="2">
    <source>
        <dbReference type="Pfam" id="PF00465"/>
    </source>
</evidence>
<dbReference type="Gene3D" id="3.40.50.1970">
    <property type="match status" value="1"/>
</dbReference>
<dbReference type="Proteomes" id="UP000003561">
    <property type="component" value="Unassembled WGS sequence"/>
</dbReference>
<dbReference type="InterPro" id="IPR056798">
    <property type="entry name" value="ADH_Fe_C"/>
</dbReference>
<dbReference type="PANTHER" id="PTHR11496:SF83">
    <property type="entry name" value="HYDROXYACID-OXOACID TRANSHYDROGENASE, MITOCHONDRIAL"/>
    <property type="match status" value="1"/>
</dbReference>
<dbReference type="Pfam" id="PF00465">
    <property type="entry name" value="Fe-ADH"/>
    <property type="match status" value="1"/>
</dbReference>
<dbReference type="CDD" id="cd08179">
    <property type="entry name" value="NADPH_BDH"/>
    <property type="match status" value="1"/>
</dbReference>
<evidence type="ECO:0000259" key="3">
    <source>
        <dbReference type="Pfam" id="PF25137"/>
    </source>
</evidence>
<dbReference type="InterPro" id="IPR001670">
    <property type="entry name" value="ADH_Fe/GldA"/>
</dbReference>
<evidence type="ECO:0000313" key="5">
    <source>
        <dbReference type="Proteomes" id="UP000003561"/>
    </source>
</evidence>
<dbReference type="eggNOG" id="COG1454">
    <property type="taxonomic scope" value="Bacteria"/>
</dbReference>
<dbReference type="Pfam" id="PF25137">
    <property type="entry name" value="ADH_Fe_C"/>
    <property type="match status" value="1"/>
</dbReference>
<comment type="caution">
    <text evidence="4">The sequence shown here is derived from an EMBL/GenBank/DDBJ whole genome shotgun (WGS) entry which is preliminary data.</text>
</comment>
<reference evidence="4 5" key="1">
    <citation type="submission" date="2009-02" db="EMBL/GenBank/DDBJ databases">
        <authorList>
            <person name="Fulton L."/>
            <person name="Clifton S."/>
            <person name="Fulton B."/>
            <person name="Xu J."/>
            <person name="Minx P."/>
            <person name="Pepin K.H."/>
            <person name="Johnson M."/>
            <person name="Bhonagiri V."/>
            <person name="Nash W.E."/>
            <person name="Mardis E.R."/>
            <person name="Wilson R.K."/>
        </authorList>
    </citation>
    <scope>NUCLEOTIDE SEQUENCE [LARGE SCALE GENOMIC DNA]</scope>
    <source>
        <strain evidence="4 5">DSM 16841</strain>
    </source>
</reference>
<sequence>MKSQGNTGGLIVKNITIKTSTYIFYRRVFTMARFTLPRDLYHGKGALEALKTFKGKKAMICVGGGSMKRFGFLDRAEQYLKEAGMEVQLFEGIEPDPSVETVMKGAKAMMEFEPDWIIAMGGGSPIDAAKAMWIKYEYPDITFEDMCKVFGIPALRKKAHFCAISSTSGTATEVTAFSIITDYEKGIKYPIADFEITPDVAIVDPDLAETMPQKLAAHTGMDAMTHAIEAYVSTANCDFTDPLALHAIKMIQNDLVDSYNGDMAKRDSMHNAQCLAGMAFSNALLGIVHSMAHKTGAAFADYGAHIIHGAANAMYLPKVIAFNAKDETAKKRYGDIADFMGLGGDSLDEKVALLIAYLRRMNDDLKIPHCIKNYGADSYPTEQGFVPEEVFLERLPEIAANAILDACTGSNPRQPSQEEMEKLLKCCYYDTEVDF</sequence>
<keyword evidence="1 4" id="KW-0560">Oxidoreductase</keyword>
<evidence type="ECO:0000313" key="4">
    <source>
        <dbReference type="EMBL" id="EEG93318.1"/>
    </source>
</evidence>